<reference evidence="2 3" key="1">
    <citation type="submission" date="2018-09" db="EMBL/GenBank/DDBJ databases">
        <title>Whole genome based analysis of evolution and adaptive divergence in Indian and Brazilian strains of Azospirillum brasilense.</title>
        <authorList>
            <person name="Singh C."/>
            <person name="Tripathi A.K."/>
        </authorList>
    </citation>
    <scope>NUCLEOTIDE SEQUENCE [LARGE SCALE GENOMIC DNA]</scope>
    <source>
        <strain evidence="2 3">MTCC4035</strain>
        <plasmid evidence="2 3">p6</plasmid>
    </source>
</reference>
<sequence length="274" mass="31340">MSNDNHTIDVIVRFHDASKGETLLRALFCLYGQTYPAVQPILVLQGFSDGDVEAVERLVSRFAWNGKRRRPIVHNYVPPASGDHRSRLINEGFWIGTGRYIAILDYDDVIYSHAYTYLIDRLQTSNAAIAFGRIAVKHVMPLKHYDFVLATTRDNFKGAGLSDLFVDNFCPIHSFVLDRSKVAAEELRFDETMTRLEDYDFLLRICAKHPADFEGLARFVGTYYWRIDGSNTVQSYGPGAEENRRQWQEAREKIRVLKKELGLLGAKELSVVQD</sequence>
<dbReference type="InterPro" id="IPR001173">
    <property type="entry name" value="Glyco_trans_2-like"/>
</dbReference>
<evidence type="ECO:0000259" key="1">
    <source>
        <dbReference type="Pfam" id="PF00535"/>
    </source>
</evidence>
<accession>A0A4D8PSR5</accession>
<dbReference type="KEGG" id="aare:D3093_34480"/>
<dbReference type="SUPFAM" id="SSF53448">
    <property type="entry name" value="Nucleotide-diphospho-sugar transferases"/>
    <property type="match status" value="1"/>
</dbReference>
<gene>
    <name evidence="2" type="ORF">D3093_34480</name>
</gene>
<feature type="domain" description="Glycosyltransferase 2-like" evidence="1">
    <location>
        <begin position="10"/>
        <end position="137"/>
    </location>
</feature>
<evidence type="ECO:0000313" key="3">
    <source>
        <dbReference type="Proteomes" id="UP000298595"/>
    </source>
</evidence>
<dbReference type="CDD" id="cd00761">
    <property type="entry name" value="Glyco_tranf_GTA_type"/>
    <property type="match status" value="1"/>
</dbReference>
<keyword evidence="2" id="KW-0614">Plasmid</keyword>
<dbReference type="RefSeq" id="WP_137119064.1">
    <property type="nucleotide sequence ID" value="NZ_CP032327.1"/>
</dbReference>
<dbReference type="AlphaFoldDB" id="A0A4D8PSR5"/>
<organism evidence="2 3">
    <name type="scientific">Azospirillum argentinense</name>
    <dbReference type="NCBI Taxonomy" id="2970906"/>
    <lineage>
        <taxon>Bacteria</taxon>
        <taxon>Pseudomonadati</taxon>
        <taxon>Pseudomonadota</taxon>
        <taxon>Alphaproteobacteria</taxon>
        <taxon>Rhodospirillales</taxon>
        <taxon>Azospirillaceae</taxon>
        <taxon>Azospirillum</taxon>
    </lineage>
</organism>
<dbReference type="Proteomes" id="UP000298595">
    <property type="component" value="Plasmid p6"/>
</dbReference>
<keyword evidence="2" id="KW-0808">Transferase</keyword>
<dbReference type="Pfam" id="PF00535">
    <property type="entry name" value="Glycos_transf_2"/>
    <property type="match status" value="1"/>
</dbReference>
<dbReference type="Gene3D" id="3.90.550.10">
    <property type="entry name" value="Spore Coat Polysaccharide Biosynthesis Protein SpsA, Chain A"/>
    <property type="match status" value="1"/>
</dbReference>
<geneLocation type="plasmid" evidence="2 3">
    <name>p6</name>
</geneLocation>
<evidence type="ECO:0000313" key="2">
    <source>
        <dbReference type="EMBL" id="QCO00361.1"/>
    </source>
</evidence>
<dbReference type="EMBL" id="CP032327">
    <property type="protein sequence ID" value="QCO00361.1"/>
    <property type="molecule type" value="Genomic_DNA"/>
</dbReference>
<dbReference type="GO" id="GO:0016740">
    <property type="term" value="F:transferase activity"/>
    <property type="evidence" value="ECO:0007669"/>
    <property type="project" value="UniProtKB-KW"/>
</dbReference>
<dbReference type="InterPro" id="IPR029044">
    <property type="entry name" value="Nucleotide-diphossugar_trans"/>
</dbReference>
<protein>
    <submittedName>
        <fullName evidence="2">Glycosyltransferase</fullName>
    </submittedName>
</protein>
<name>A0A4D8PSR5_9PROT</name>
<proteinExistence type="predicted"/>